<keyword evidence="1" id="KW-1185">Reference proteome</keyword>
<organism evidence="1 2">
    <name type="scientific">Panagrolaimus davidi</name>
    <dbReference type="NCBI Taxonomy" id="227884"/>
    <lineage>
        <taxon>Eukaryota</taxon>
        <taxon>Metazoa</taxon>
        <taxon>Ecdysozoa</taxon>
        <taxon>Nematoda</taxon>
        <taxon>Chromadorea</taxon>
        <taxon>Rhabditida</taxon>
        <taxon>Tylenchina</taxon>
        <taxon>Panagrolaimomorpha</taxon>
        <taxon>Panagrolaimoidea</taxon>
        <taxon>Panagrolaimidae</taxon>
        <taxon>Panagrolaimus</taxon>
    </lineage>
</organism>
<dbReference type="WBParaSite" id="PDA_v2.g23547.t1">
    <property type="protein sequence ID" value="PDA_v2.g23547.t1"/>
    <property type="gene ID" value="PDA_v2.g23547"/>
</dbReference>
<dbReference type="Proteomes" id="UP000887578">
    <property type="component" value="Unplaced"/>
</dbReference>
<evidence type="ECO:0000313" key="1">
    <source>
        <dbReference type="Proteomes" id="UP000887578"/>
    </source>
</evidence>
<accession>A0A914PXJ7</accession>
<evidence type="ECO:0000313" key="2">
    <source>
        <dbReference type="WBParaSite" id="PDA_v2.g23547.t1"/>
    </source>
</evidence>
<dbReference type="AlphaFoldDB" id="A0A914PXJ7"/>
<sequence>MILPKEFYDRCSPSYKTVIKELEKKLSDINKSNDEKTMNAEKILSAILDFSKENLTPKEYWEYCSRKFSSSDDNRWKIAENAYYHFFITDDFMDYLYGYMCWDDYINGRKHFKLLNFQKKEALEFDFGEQYVVNERDLAYPHDSLEECLRHFEGQASILSFIN</sequence>
<protein>
    <submittedName>
        <fullName evidence="2">Uncharacterized protein</fullName>
    </submittedName>
</protein>
<proteinExistence type="predicted"/>
<name>A0A914PXJ7_9BILA</name>
<reference evidence="2" key="1">
    <citation type="submission" date="2022-11" db="UniProtKB">
        <authorList>
            <consortium name="WormBaseParasite"/>
        </authorList>
    </citation>
    <scope>IDENTIFICATION</scope>
</reference>